<keyword evidence="1" id="KW-0472">Membrane</keyword>
<keyword evidence="3" id="KW-1185">Reference proteome</keyword>
<dbReference type="EMBL" id="JACHNU010000004">
    <property type="protein sequence ID" value="MBB4663710.1"/>
    <property type="molecule type" value="Genomic_DNA"/>
</dbReference>
<dbReference type="AlphaFoldDB" id="A0A840IIC6"/>
<evidence type="ECO:0000313" key="2">
    <source>
        <dbReference type="EMBL" id="MBB4663710.1"/>
    </source>
</evidence>
<comment type="caution">
    <text evidence="2">The sequence shown here is derived from an EMBL/GenBank/DDBJ whole genome shotgun (WGS) entry which is preliminary data.</text>
</comment>
<keyword evidence="1" id="KW-1133">Transmembrane helix</keyword>
<organism evidence="2 3">
    <name type="scientific">Conexibacter arvalis</name>
    <dbReference type="NCBI Taxonomy" id="912552"/>
    <lineage>
        <taxon>Bacteria</taxon>
        <taxon>Bacillati</taxon>
        <taxon>Actinomycetota</taxon>
        <taxon>Thermoleophilia</taxon>
        <taxon>Solirubrobacterales</taxon>
        <taxon>Conexibacteraceae</taxon>
        <taxon>Conexibacter</taxon>
    </lineage>
</organism>
<evidence type="ECO:0000256" key="1">
    <source>
        <dbReference type="SAM" id="Phobius"/>
    </source>
</evidence>
<keyword evidence="2" id="KW-0689">Ribosomal protein</keyword>
<sequence length="100" mass="11098">MAFLVILLCFGIAGGIVGRLKGSSFFIWFLVSFCVPFIGLACALLYRWDNAELRRQCPGCGKVVKIHDALCTRCGTELDFPETAIASEVQMARGRREIPR</sequence>
<dbReference type="Proteomes" id="UP000585272">
    <property type="component" value="Unassembled WGS sequence"/>
</dbReference>
<proteinExistence type="predicted"/>
<keyword evidence="1" id="KW-0812">Transmembrane</keyword>
<accession>A0A840IIC6</accession>
<keyword evidence="2" id="KW-0687">Ribonucleoprotein</keyword>
<name>A0A840IIC6_9ACTN</name>
<evidence type="ECO:0000313" key="3">
    <source>
        <dbReference type="Proteomes" id="UP000585272"/>
    </source>
</evidence>
<protein>
    <submittedName>
        <fullName evidence="2">Ribosomal protein S27AE</fullName>
    </submittedName>
</protein>
<reference evidence="2 3" key="1">
    <citation type="submission" date="2020-08" db="EMBL/GenBank/DDBJ databases">
        <title>Genomic Encyclopedia of Archaeal and Bacterial Type Strains, Phase II (KMG-II): from individual species to whole genera.</title>
        <authorList>
            <person name="Goeker M."/>
        </authorList>
    </citation>
    <scope>NUCLEOTIDE SEQUENCE [LARGE SCALE GENOMIC DNA]</scope>
    <source>
        <strain evidence="2 3">DSM 23288</strain>
    </source>
</reference>
<gene>
    <name evidence="2" type="ORF">BDZ31_003305</name>
</gene>
<feature type="transmembrane region" description="Helical" evidence="1">
    <location>
        <begin position="25"/>
        <end position="46"/>
    </location>
</feature>
<dbReference type="GO" id="GO:0005840">
    <property type="term" value="C:ribosome"/>
    <property type="evidence" value="ECO:0007669"/>
    <property type="project" value="UniProtKB-KW"/>
</dbReference>
<dbReference type="RefSeq" id="WP_183343421.1">
    <property type="nucleotide sequence ID" value="NZ_JACHNU010000004.1"/>
</dbReference>